<dbReference type="Gene3D" id="3.30.70.3490">
    <property type="match status" value="1"/>
</dbReference>
<dbReference type="SUPFAM" id="SSF144000">
    <property type="entry name" value="Oxysterol-binding protein-like"/>
    <property type="match status" value="1"/>
</dbReference>
<reference evidence="3" key="2">
    <citation type="journal article" date="2016" name="Fungal Biol.">
        <title>Ochratoxin A production by Penicillium thymicola.</title>
        <authorList>
            <person name="Nguyen H.D.T."/>
            <person name="McMullin D.R."/>
            <person name="Ponomareva E."/>
            <person name="Riley R."/>
            <person name="Pomraning K.R."/>
            <person name="Baker S.E."/>
            <person name="Seifert K.A."/>
        </authorList>
    </citation>
    <scope>NUCLEOTIDE SEQUENCE</scope>
    <source>
        <strain evidence="3">DAOM 180753</strain>
    </source>
</reference>
<gene>
    <name evidence="3" type="ORF">VN97_g2576</name>
</gene>
<keyword evidence="4" id="KW-1185">Reference proteome</keyword>
<comment type="caution">
    <text evidence="3">The sequence shown here is derived from an EMBL/GenBank/DDBJ whole genome shotgun (WGS) entry which is preliminary data.</text>
</comment>
<dbReference type="AlphaFoldDB" id="A0AAI9TPA8"/>
<proteinExistence type="inferred from homology"/>
<feature type="compositionally biased region" description="Basic and acidic residues" evidence="2">
    <location>
        <begin position="117"/>
        <end position="136"/>
    </location>
</feature>
<organism evidence="3 4">
    <name type="scientific">Penicillium thymicola</name>
    <dbReference type="NCBI Taxonomy" id="293382"/>
    <lineage>
        <taxon>Eukaryota</taxon>
        <taxon>Fungi</taxon>
        <taxon>Dikarya</taxon>
        <taxon>Ascomycota</taxon>
        <taxon>Pezizomycotina</taxon>
        <taxon>Eurotiomycetes</taxon>
        <taxon>Eurotiomycetidae</taxon>
        <taxon>Eurotiales</taxon>
        <taxon>Aspergillaceae</taxon>
        <taxon>Penicillium</taxon>
    </lineage>
</organism>
<protein>
    <submittedName>
        <fullName evidence="3">Uncharacterized protein</fullName>
    </submittedName>
</protein>
<evidence type="ECO:0000256" key="1">
    <source>
        <dbReference type="ARBA" id="ARBA00008842"/>
    </source>
</evidence>
<evidence type="ECO:0000256" key="2">
    <source>
        <dbReference type="SAM" id="MobiDB-lite"/>
    </source>
</evidence>
<feature type="region of interest" description="Disordered" evidence="2">
    <location>
        <begin position="103"/>
        <end position="136"/>
    </location>
</feature>
<accession>A0AAI9TPA8</accession>
<feature type="compositionally biased region" description="Basic and acidic residues" evidence="2">
    <location>
        <begin position="23"/>
        <end position="55"/>
    </location>
</feature>
<dbReference type="Proteomes" id="UP001227192">
    <property type="component" value="Unassembled WGS sequence"/>
</dbReference>
<name>A0AAI9TPA8_PENTH</name>
<feature type="compositionally biased region" description="Polar residues" evidence="2">
    <location>
        <begin position="103"/>
        <end position="116"/>
    </location>
</feature>
<dbReference type="FunFam" id="3.30.70.3490:FF:000020">
    <property type="entry name" value="Oxysterol binding protein (Osh7), putative"/>
    <property type="match status" value="1"/>
</dbReference>
<dbReference type="Pfam" id="PF01237">
    <property type="entry name" value="Oxysterol_BP"/>
    <property type="match status" value="1"/>
</dbReference>
<sequence>MEEQGERESQRLWHNTVQALLSRNHEAATDEKTKIEDRQRDEAAKRADEGVEWHPRLFRPIQGGPGGPDEGEEDLDWIINAQIDMHDSQVATKQILSIAPILQGSQTKTDATQSTVERTDTQTSEVEKFVDAEETS</sequence>
<evidence type="ECO:0000313" key="3">
    <source>
        <dbReference type="EMBL" id="KAJ9490657.1"/>
    </source>
</evidence>
<reference evidence="3" key="1">
    <citation type="submission" date="2015-06" db="EMBL/GenBank/DDBJ databases">
        <authorList>
            <person name="Nguyen H."/>
        </authorList>
    </citation>
    <scope>NUCLEOTIDE SEQUENCE</scope>
    <source>
        <strain evidence="3">DAOM 180753</strain>
    </source>
</reference>
<comment type="similarity">
    <text evidence="1">Belongs to the OSBP family.</text>
</comment>
<dbReference type="GO" id="GO:0008289">
    <property type="term" value="F:lipid binding"/>
    <property type="evidence" value="ECO:0007669"/>
    <property type="project" value="InterPro"/>
</dbReference>
<dbReference type="InterPro" id="IPR037239">
    <property type="entry name" value="OSBP_sf"/>
</dbReference>
<dbReference type="EMBL" id="LACB01000051">
    <property type="protein sequence ID" value="KAJ9490657.1"/>
    <property type="molecule type" value="Genomic_DNA"/>
</dbReference>
<dbReference type="InterPro" id="IPR000648">
    <property type="entry name" value="Oxysterol-bd"/>
</dbReference>
<feature type="region of interest" description="Disordered" evidence="2">
    <location>
        <begin position="21"/>
        <end position="73"/>
    </location>
</feature>
<evidence type="ECO:0000313" key="4">
    <source>
        <dbReference type="Proteomes" id="UP001227192"/>
    </source>
</evidence>